<evidence type="ECO:0008006" key="3">
    <source>
        <dbReference type="Google" id="ProtNLM"/>
    </source>
</evidence>
<dbReference type="PANTHER" id="PTHR24221">
    <property type="entry name" value="ATP-BINDING CASSETTE SUB-FAMILY B"/>
    <property type="match status" value="1"/>
</dbReference>
<dbReference type="EMBL" id="ML769729">
    <property type="protein sequence ID" value="KAE9388728.1"/>
    <property type="molecule type" value="Genomic_DNA"/>
</dbReference>
<name>A0A6A4GSS2_9AGAR</name>
<dbReference type="PANTHER" id="PTHR24221:SF654">
    <property type="entry name" value="ATP-BINDING CASSETTE SUB-FAMILY B MEMBER 6"/>
    <property type="match status" value="1"/>
</dbReference>
<accession>A0A6A4GSS2</accession>
<dbReference type="InterPro" id="IPR039421">
    <property type="entry name" value="Type_1_exporter"/>
</dbReference>
<reference evidence="1" key="1">
    <citation type="journal article" date="2019" name="Environ. Microbiol.">
        <title>Fungal ecological strategies reflected in gene transcription - a case study of two litter decomposers.</title>
        <authorList>
            <person name="Barbi F."/>
            <person name="Kohler A."/>
            <person name="Barry K."/>
            <person name="Baskaran P."/>
            <person name="Daum C."/>
            <person name="Fauchery L."/>
            <person name="Ihrmark K."/>
            <person name="Kuo A."/>
            <person name="LaButti K."/>
            <person name="Lipzen A."/>
            <person name="Morin E."/>
            <person name="Grigoriev I.V."/>
            <person name="Henrissat B."/>
            <person name="Lindahl B."/>
            <person name="Martin F."/>
        </authorList>
    </citation>
    <scope>NUCLEOTIDE SEQUENCE</scope>
    <source>
        <strain evidence="1">JB14</strain>
    </source>
</reference>
<organism evidence="1 2">
    <name type="scientific">Gymnopus androsaceus JB14</name>
    <dbReference type="NCBI Taxonomy" id="1447944"/>
    <lineage>
        <taxon>Eukaryota</taxon>
        <taxon>Fungi</taxon>
        <taxon>Dikarya</taxon>
        <taxon>Basidiomycota</taxon>
        <taxon>Agaricomycotina</taxon>
        <taxon>Agaricomycetes</taxon>
        <taxon>Agaricomycetidae</taxon>
        <taxon>Agaricales</taxon>
        <taxon>Marasmiineae</taxon>
        <taxon>Omphalotaceae</taxon>
        <taxon>Gymnopus</taxon>
    </lineage>
</organism>
<dbReference type="OrthoDB" id="6500128at2759"/>
<dbReference type="Gene3D" id="3.40.50.300">
    <property type="entry name" value="P-loop containing nucleotide triphosphate hydrolases"/>
    <property type="match status" value="1"/>
</dbReference>
<keyword evidence="2" id="KW-1185">Reference proteome</keyword>
<dbReference type="InterPro" id="IPR027417">
    <property type="entry name" value="P-loop_NTPase"/>
</dbReference>
<proteinExistence type="predicted"/>
<sequence>FFYVSQQPNLFNASVADNVAYGNSSLSEVGIRKAAKAVNMHDWVMLLEHGYDTVIGE</sequence>
<feature type="non-terminal residue" evidence="1">
    <location>
        <position position="57"/>
    </location>
</feature>
<feature type="non-terminal residue" evidence="1">
    <location>
        <position position="1"/>
    </location>
</feature>
<evidence type="ECO:0000313" key="1">
    <source>
        <dbReference type="EMBL" id="KAE9388728.1"/>
    </source>
</evidence>
<gene>
    <name evidence="1" type="ORF">BT96DRAFT_740578</name>
</gene>
<protein>
    <recommendedName>
        <fullName evidence="3">P-loop containing nucleoside triphosphate hydrolase protein</fullName>
    </recommendedName>
</protein>
<dbReference type="GO" id="GO:0042626">
    <property type="term" value="F:ATPase-coupled transmembrane transporter activity"/>
    <property type="evidence" value="ECO:0007669"/>
    <property type="project" value="TreeGrafter"/>
</dbReference>
<dbReference type="AlphaFoldDB" id="A0A6A4GSS2"/>
<dbReference type="Proteomes" id="UP000799118">
    <property type="component" value="Unassembled WGS sequence"/>
</dbReference>
<evidence type="ECO:0000313" key="2">
    <source>
        <dbReference type="Proteomes" id="UP000799118"/>
    </source>
</evidence>
<dbReference type="SUPFAM" id="SSF52540">
    <property type="entry name" value="P-loop containing nucleoside triphosphate hydrolases"/>
    <property type="match status" value="1"/>
</dbReference>